<dbReference type="GO" id="GO:0045290">
    <property type="term" value="F:D-arabinose 1-dehydrogenase [NAD(P)+] activity"/>
    <property type="evidence" value="ECO:0007669"/>
    <property type="project" value="TreeGrafter"/>
</dbReference>
<evidence type="ECO:0000313" key="4">
    <source>
        <dbReference type="EMBL" id="EON99265.1"/>
    </source>
</evidence>
<dbReference type="GO" id="GO:0005829">
    <property type="term" value="C:cytosol"/>
    <property type="evidence" value="ECO:0007669"/>
    <property type="project" value="TreeGrafter"/>
</dbReference>
<dbReference type="eggNOG" id="KOG1576">
    <property type="taxonomic scope" value="Eukaryota"/>
</dbReference>
<accession>R8BIX1</accession>
<gene>
    <name evidence="4" type="ORF">UCRPA7_5277</name>
</gene>
<dbReference type="KEGG" id="tmn:UCRPA7_5277"/>
<evidence type="ECO:0000313" key="5">
    <source>
        <dbReference type="Proteomes" id="UP000014074"/>
    </source>
</evidence>
<dbReference type="SUPFAM" id="SSF51430">
    <property type="entry name" value="NAD(P)-linked oxidoreductase"/>
    <property type="match status" value="1"/>
</dbReference>
<feature type="domain" description="NADP-dependent oxidoreductase" evidence="3">
    <location>
        <begin position="29"/>
        <end position="380"/>
    </location>
</feature>
<dbReference type="PANTHER" id="PTHR42686">
    <property type="entry name" value="GH17980P-RELATED"/>
    <property type="match status" value="1"/>
</dbReference>
<dbReference type="InterPro" id="IPR036812">
    <property type="entry name" value="NAD(P)_OxRdtase_dom_sf"/>
</dbReference>
<dbReference type="InterPro" id="IPR020471">
    <property type="entry name" value="AKR"/>
</dbReference>
<evidence type="ECO:0000259" key="3">
    <source>
        <dbReference type="Pfam" id="PF00248"/>
    </source>
</evidence>
<organism evidence="4 5">
    <name type="scientific">Phaeoacremonium minimum (strain UCR-PA7)</name>
    <name type="common">Esca disease fungus</name>
    <name type="synonym">Togninia minima</name>
    <dbReference type="NCBI Taxonomy" id="1286976"/>
    <lineage>
        <taxon>Eukaryota</taxon>
        <taxon>Fungi</taxon>
        <taxon>Dikarya</taxon>
        <taxon>Ascomycota</taxon>
        <taxon>Pezizomycotina</taxon>
        <taxon>Sordariomycetes</taxon>
        <taxon>Sordariomycetidae</taxon>
        <taxon>Togniniales</taxon>
        <taxon>Togniniaceae</taxon>
        <taxon>Phaeoacremonium</taxon>
    </lineage>
</organism>
<feature type="compositionally biased region" description="Pro residues" evidence="2">
    <location>
        <begin position="1"/>
        <end position="11"/>
    </location>
</feature>
<dbReference type="RefSeq" id="XP_007916015.1">
    <property type="nucleotide sequence ID" value="XM_007917824.1"/>
</dbReference>
<feature type="region of interest" description="Disordered" evidence="2">
    <location>
        <begin position="87"/>
        <end position="107"/>
    </location>
</feature>
<dbReference type="EMBL" id="KB933176">
    <property type="protein sequence ID" value="EON99265.1"/>
    <property type="molecule type" value="Genomic_DNA"/>
</dbReference>
<dbReference type="PANTHER" id="PTHR42686:SF1">
    <property type="entry name" value="GH17980P-RELATED"/>
    <property type="match status" value="1"/>
</dbReference>
<evidence type="ECO:0000256" key="2">
    <source>
        <dbReference type="SAM" id="MobiDB-lite"/>
    </source>
</evidence>
<dbReference type="Gene3D" id="3.20.20.100">
    <property type="entry name" value="NADP-dependent oxidoreductase domain"/>
    <property type="match status" value="1"/>
</dbReference>
<dbReference type="OrthoDB" id="5286008at2759"/>
<feature type="region of interest" description="Disordered" evidence="2">
    <location>
        <begin position="1"/>
        <end position="20"/>
    </location>
</feature>
<evidence type="ECO:0000256" key="1">
    <source>
        <dbReference type="ARBA" id="ARBA00023002"/>
    </source>
</evidence>
<sequence length="481" mass="51449">MPMLDPSPSPPSSAGDIDARPPLSAVLPPLILGTATFNTQYVADPTRMHYTDIVSRALDLGVPAFDTSPYYGPSEILLGQALHSLITPPPSSTSPDADAVHVQPPSPRHKRDDYFLITKAGRIAGDEFDYSPAWIRYSVLRSLKRLHTPYLDLVYTHDVEFVSPAEVLAAVRELRRLRDEGLIRYVGISYPVPVLCGLAEMIRRETGEPLDAVMSYCHCSLQNDTLAAGYTATSTAAPAPAPAPAPAQDSTAHPLDRFRAAGVNVVLNASMLGMGLLTTRGVDNGPQAAWHPSPTALRQACAAVAAATTAAGERLERVAIRYALDTWSRAGAAAGLGVGVGVGVGARELEGGRPLGASVMGVSSLAELEETWAVWQSVLDSLRPSGELVDEADQERCDAAVKRYENVQDLVHNTLWPVLGSWRKHSWASGGPDFVNTRRPEDLGTTPDDGLVEAFEKTAQETPIVAKKLDVIVKAVEVTTA</sequence>
<proteinExistence type="predicted"/>
<dbReference type="Pfam" id="PF00248">
    <property type="entry name" value="Aldo_ket_red"/>
    <property type="match status" value="1"/>
</dbReference>
<protein>
    <submittedName>
        <fullName evidence="4">Putative l-galactose dehydrogenase protein</fullName>
    </submittedName>
</protein>
<dbReference type="GO" id="GO:0070485">
    <property type="term" value="P:dehydro-D-arabinono-1,4-lactone biosynthetic process"/>
    <property type="evidence" value="ECO:0007669"/>
    <property type="project" value="TreeGrafter"/>
</dbReference>
<dbReference type="AlphaFoldDB" id="R8BIX1"/>
<reference evidence="5" key="1">
    <citation type="journal article" date="2013" name="Genome Announc.">
        <title>Draft genome sequence of the ascomycete Phaeoacremonium aleophilum strain UCR-PA7, a causal agent of the esca disease complex in grapevines.</title>
        <authorList>
            <person name="Blanco-Ulate B."/>
            <person name="Rolshausen P."/>
            <person name="Cantu D."/>
        </authorList>
    </citation>
    <scope>NUCLEOTIDE SEQUENCE [LARGE SCALE GENOMIC DNA]</scope>
    <source>
        <strain evidence="5">UCR-PA7</strain>
    </source>
</reference>
<name>R8BIX1_PHAM7</name>
<keyword evidence="1" id="KW-0560">Oxidoreductase</keyword>
<dbReference type="GeneID" id="19325814"/>
<dbReference type="Proteomes" id="UP000014074">
    <property type="component" value="Unassembled WGS sequence"/>
</dbReference>
<keyword evidence="5" id="KW-1185">Reference proteome</keyword>
<dbReference type="InterPro" id="IPR023210">
    <property type="entry name" value="NADP_OxRdtase_dom"/>
</dbReference>
<dbReference type="HOGENOM" id="CLU_023205_7_0_1"/>